<keyword evidence="5" id="KW-0762">Sugar transport</keyword>
<feature type="transmembrane region" description="Helical" evidence="11">
    <location>
        <begin position="240"/>
        <end position="258"/>
    </location>
</feature>
<reference evidence="12" key="1">
    <citation type="submission" date="2021-04" db="EMBL/GenBank/DDBJ databases">
        <title>Sinoanaerobacter chloroacetimidivorans sp. nov., an obligate anaerobic bacterium isolated from anaerobic sludge.</title>
        <authorList>
            <person name="Bao Y."/>
        </authorList>
    </citation>
    <scope>NUCLEOTIDE SEQUENCE</scope>
    <source>
        <strain evidence="12">BAD-6</strain>
    </source>
</reference>
<comment type="function">
    <text evidence="9">Part of the binding-protein-dependent transport system for D-xylose. Probably responsible for the translocation of the substrate across the membrane.</text>
</comment>
<keyword evidence="13" id="KW-1185">Reference proteome</keyword>
<feature type="transmembrane region" description="Helical" evidence="11">
    <location>
        <begin position="369"/>
        <end position="387"/>
    </location>
</feature>
<dbReference type="RefSeq" id="WP_227017231.1">
    <property type="nucleotide sequence ID" value="NZ_JAGSND010000002.1"/>
</dbReference>
<dbReference type="GO" id="GO:0022857">
    <property type="term" value="F:transmembrane transporter activity"/>
    <property type="evidence" value="ECO:0007669"/>
    <property type="project" value="InterPro"/>
</dbReference>
<keyword evidence="7 11" id="KW-1133">Transmembrane helix</keyword>
<dbReference type="EMBL" id="JAGSND010000002">
    <property type="protein sequence ID" value="MBR0597100.1"/>
    <property type="molecule type" value="Genomic_DNA"/>
</dbReference>
<reference evidence="12" key="2">
    <citation type="submission" date="2021-04" db="EMBL/GenBank/DDBJ databases">
        <authorList>
            <person name="Liu J."/>
        </authorList>
    </citation>
    <scope>NUCLEOTIDE SEQUENCE</scope>
    <source>
        <strain evidence="12">BAD-6</strain>
    </source>
</reference>
<feature type="transmembrane region" description="Helical" evidence="11">
    <location>
        <begin position="288"/>
        <end position="310"/>
    </location>
</feature>
<comment type="caution">
    <text evidence="12">The sequence shown here is derived from an EMBL/GenBank/DDBJ whole genome shotgun (WGS) entry which is preliminary data.</text>
</comment>
<evidence type="ECO:0000256" key="4">
    <source>
        <dbReference type="ARBA" id="ARBA00022519"/>
    </source>
</evidence>
<evidence type="ECO:0000313" key="13">
    <source>
        <dbReference type="Proteomes" id="UP000675664"/>
    </source>
</evidence>
<dbReference type="Proteomes" id="UP000675664">
    <property type="component" value="Unassembled WGS sequence"/>
</dbReference>
<evidence type="ECO:0000256" key="1">
    <source>
        <dbReference type="ARBA" id="ARBA00004651"/>
    </source>
</evidence>
<feature type="transmembrane region" description="Helical" evidence="11">
    <location>
        <begin position="111"/>
        <end position="131"/>
    </location>
</feature>
<evidence type="ECO:0000256" key="5">
    <source>
        <dbReference type="ARBA" id="ARBA00022597"/>
    </source>
</evidence>
<dbReference type="InterPro" id="IPR001851">
    <property type="entry name" value="ABC_transp_permease"/>
</dbReference>
<feature type="transmembrane region" description="Helical" evidence="11">
    <location>
        <begin position="138"/>
        <end position="156"/>
    </location>
</feature>
<feature type="transmembrane region" description="Helical" evidence="11">
    <location>
        <begin position="85"/>
        <end position="105"/>
    </location>
</feature>
<keyword evidence="4" id="KW-0997">Cell inner membrane</keyword>
<evidence type="ECO:0000256" key="8">
    <source>
        <dbReference type="ARBA" id="ARBA00023136"/>
    </source>
</evidence>
<feature type="transmembrane region" description="Helical" evidence="11">
    <location>
        <begin position="59"/>
        <end position="78"/>
    </location>
</feature>
<feature type="transmembrane region" description="Helical" evidence="11">
    <location>
        <begin position="176"/>
        <end position="197"/>
    </location>
</feature>
<sequence>MIQKEETLQRYTVVKKIDIRTFTMFAVLVVLWLFFTYFTSDGFSNLSTSFLSTRNLSNLMRQMTTVGIMGISMVLVIVSGGIDLSAGAVVGFIGCVAAALQVFWGMGTAETILICLIVSVAVYVVQGSLIAYLDLAPFIVTLGGMLVFKGLILVVTEGATIAPLQESLLYFGQAYISKPMSLFIGILLSILLLLNGLQRRASKRRNGTLTESPRDMLIHWALTTAAILIAVLIMNSYRGMPVPVLIMFILVILLTLVAERTTFGRSIYAIGGNLDAARYSGINVKKNLVLVYSIHGLMIGVAGLVLAARLNASTTTVANMSLELDAIAAAVIGGTSMTGGIGKVAGAILGALIMATIDNGMSMMNLDAFWQYIVKGIILVAAVWFDIRTNKKRKS</sequence>
<dbReference type="PANTHER" id="PTHR32196:SF32">
    <property type="entry name" value="XYLOSE TRANSPORT SYSTEM PERMEASE PROTEIN XYLH"/>
    <property type="match status" value="1"/>
</dbReference>
<evidence type="ECO:0000256" key="9">
    <source>
        <dbReference type="ARBA" id="ARBA00035611"/>
    </source>
</evidence>
<evidence type="ECO:0000256" key="3">
    <source>
        <dbReference type="ARBA" id="ARBA00022475"/>
    </source>
</evidence>
<gene>
    <name evidence="12" type="ORF">KCX82_04385</name>
</gene>
<name>A0A8J8B2C0_9FIRM</name>
<evidence type="ECO:0000256" key="11">
    <source>
        <dbReference type="SAM" id="Phobius"/>
    </source>
</evidence>
<comment type="subcellular location">
    <subcellularLocation>
        <location evidence="1">Cell membrane</location>
        <topology evidence="1">Multi-pass membrane protein</topology>
    </subcellularLocation>
</comment>
<dbReference type="CDD" id="cd06579">
    <property type="entry name" value="TM_PBP1_transp_AraH_like"/>
    <property type="match status" value="1"/>
</dbReference>
<dbReference type="AlphaFoldDB" id="A0A8J8B2C0"/>
<evidence type="ECO:0000256" key="6">
    <source>
        <dbReference type="ARBA" id="ARBA00022692"/>
    </source>
</evidence>
<keyword evidence="6 11" id="KW-0812">Transmembrane</keyword>
<feature type="transmembrane region" description="Helical" evidence="11">
    <location>
        <begin position="21"/>
        <end position="39"/>
    </location>
</feature>
<evidence type="ECO:0000313" key="12">
    <source>
        <dbReference type="EMBL" id="MBR0597100.1"/>
    </source>
</evidence>
<protein>
    <recommendedName>
        <fullName evidence="10">Xylose transport system permease protein XylH</fullName>
    </recommendedName>
</protein>
<dbReference type="Pfam" id="PF02653">
    <property type="entry name" value="BPD_transp_2"/>
    <property type="match status" value="1"/>
</dbReference>
<dbReference type="PANTHER" id="PTHR32196">
    <property type="entry name" value="ABC TRANSPORTER PERMEASE PROTEIN YPHD-RELATED-RELATED"/>
    <property type="match status" value="1"/>
</dbReference>
<feature type="transmembrane region" description="Helical" evidence="11">
    <location>
        <begin position="217"/>
        <end position="234"/>
    </location>
</feature>
<evidence type="ECO:0000256" key="2">
    <source>
        <dbReference type="ARBA" id="ARBA00022448"/>
    </source>
</evidence>
<organism evidence="12 13">
    <name type="scientific">Sinanaerobacter chloroacetimidivorans</name>
    <dbReference type="NCBI Taxonomy" id="2818044"/>
    <lineage>
        <taxon>Bacteria</taxon>
        <taxon>Bacillati</taxon>
        <taxon>Bacillota</taxon>
        <taxon>Clostridia</taxon>
        <taxon>Peptostreptococcales</taxon>
        <taxon>Anaerovoracaceae</taxon>
        <taxon>Sinanaerobacter</taxon>
    </lineage>
</organism>
<proteinExistence type="predicted"/>
<keyword evidence="2" id="KW-0813">Transport</keyword>
<accession>A0A8J8B2C0</accession>
<evidence type="ECO:0000256" key="10">
    <source>
        <dbReference type="ARBA" id="ARBA00035686"/>
    </source>
</evidence>
<evidence type="ECO:0000256" key="7">
    <source>
        <dbReference type="ARBA" id="ARBA00022989"/>
    </source>
</evidence>
<dbReference type="GO" id="GO:0005886">
    <property type="term" value="C:plasma membrane"/>
    <property type="evidence" value="ECO:0007669"/>
    <property type="project" value="UniProtKB-SubCell"/>
</dbReference>
<keyword evidence="8 11" id="KW-0472">Membrane</keyword>
<keyword evidence="3" id="KW-1003">Cell membrane</keyword>